<evidence type="ECO:0000313" key="3">
    <source>
        <dbReference type="EMBL" id="TBU34233.1"/>
    </source>
</evidence>
<sequence>MPTPCHAPVSRPLRPRSHGLADKHLSVPAICHLSARRRGACTRPMNFTLCICTYFCLGFGFNFISGLVLSYTYSRGARGQSNAYSRPLLPSALPGCPCVLLCYAAR</sequence>
<reference evidence="3" key="1">
    <citation type="submission" date="2019-01" db="EMBL/GenBank/DDBJ databases">
        <title>Draft genome sequences of three monokaryotic isolates of the white-rot basidiomycete fungus Dichomitus squalens.</title>
        <authorList>
            <consortium name="DOE Joint Genome Institute"/>
            <person name="Lopez S.C."/>
            <person name="Andreopoulos B."/>
            <person name="Pangilinan J."/>
            <person name="Lipzen A."/>
            <person name="Riley R."/>
            <person name="Ahrendt S."/>
            <person name="Ng V."/>
            <person name="Barry K."/>
            <person name="Daum C."/>
            <person name="Grigoriev I.V."/>
            <person name="Hilden K.S."/>
            <person name="Makela M.R."/>
            <person name="de Vries R.P."/>
        </authorList>
    </citation>
    <scope>NUCLEOTIDE SEQUENCE [LARGE SCALE GENOMIC DNA]</scope>
    <source>
        <strain evidence="3">OM18370.1</strain>
    </source>
</reference>
<keyword evidence="2" id="KW-1133">Transmembrane helix</keyword>
<evidence type="ECO:0000256" key="2">
    <source>
        <dbReference type="SAM" id="Phobius"/>
    </source>
</evidence>
<keyword evidence="2" id="KW-0472">Membrane</keyword>
<proteinExistence type="predicted"/>
<keyword evidence="2" id="KW-0812">Transmembrane</keyword>
<gene>
    <name evidence="3" type="ORF">BD311DRAFT_747376</name>
</gene>
<feature type="transmembrane region" description="Helical" evidence="2">
    <location>
        <begin position="88"/>
        <end position="105"/>
    </location>
</feature>
<protein>
    <submittedName>
        <fullName evidence="3">Uncharacterized protein</fullName>
    </submittedName>
</protein>
<dbReference type="Proteomes" id="UP000292957">
    <property type="component" value="Unassembled WGS sequence"/>
</dbReference>
<feature type="transmembrane region" description="Helical" evidence="2">
    <location>
        <begin position="46"/>
        <end position="68"/>
    </location>
</feature>
<dbReference type="EMBL" id="ML143389">
    <property type="protein sequence ID" value="TBU34233.1"/>
    <property type="molecule type" value="Genomic_DNA"/>
</dbReference>
<dbReference type="AlphaFoldDB" id="A0A4V2K1V2"/>
<name>A0A4V2K1V2_9APHY</name>
<accession>A0A4V2K1V2</accession>
<evidence type="ECO:0000256" key="1">
    <source>
        <dbReference type="SAM" id="MobiDB-lite"/>
    </source>
</evidence>
<organism evidence="3">
    <name type="scientific">Dichomitus squalens</name>
    <dbReference type="NCBI Taxonomy" id="114155"/>
    <lineage>
        <taxon>Eukaryota</taxon>
        <taxon>Fungi</taxon>
        <taxon>Dikarya</taxon>
        <taxon>Basidiomycota</taxon>
        <taxon>Agaricomycotina</taxon>
        <taxon>Agaricomycetes</taxon>
        <taxon>Polyporales</taxon>
        <taxon>Polyporaceae</taxon>
        <taxon>Dichomitus</taxon>
    </lineage>
</organism>
<feature type="region of interest" description="Disordered" evidence="1">
    <location>
        <begin position="1"/>
        <end position="20"/>
    </location>
</feature>